<accession>A0A545U9Z3</accession>
<evidence type="ECO:0000313" key="2">
    <source>
        <dbReference type="Proteomes" id="UP000319732"/>
    </source>
</evidence>
<sequence length="97" mass="10969">MPEVYFNIEWPDGSQESCYSPSTVIKDHLQEGEEYSMQQFLLLVRQGLNEASERVRQKYGYACSSAIDQLHSITHTAAGFGTQQKLKVRVKKIVSTG</sequence>
<reference evidence="1 2" key="1">
    <citation type="submission" date="2019-06" db="EMBL/GenBank/DDBJ databases">
        <title>Whole genome sequence for Cellvibrionaceae sp. R142.</title>
        <authorList>
            <person name="Wang G."/>
        </authorList>
    </citation>
    <scope>NUCLEOTIDE SEQUENCE [LARGE SCALE GENOMIC DNA]</scope>
    <source>
        <strain evidence="1 2">R142</strain>
    </source>
</reference>
<evidence type="ECO:0000313" key="1">
    <source>
        <dbReference type="EMBL" id="TQV86286.1"/>
    </source>
</evidence>
<dbReference type="NCBIfam" id="TIGR04042">
    <property type="entry name" value="MSMEG_0570_fam"/>
    <property type="match status" value="1"/>
</dbReference>
<name>A0A545U9Z3_9GAMM</name>
<dbReference type="EMBL" id="VHSG01000002">
    <property type="protein sequence ID" value="TQV86286.1"/>
    <property type="molecule type" value="Genomic_DNA"/>
</dbReference>
<dbReference type="Proteomes" id="UP000319732">
    <property type="component" value="Unassembled WGS sequence"/>
</dbReference>
<dbReference type="InterPro" id="IPR023846">
    <property type="entry name" value="CHP04042_MSMEG0570"/>
</dbReference>
<dbReference type="OrthoDB" id="195104at2"/>
<organism evidence="1 2">
    <name type="scientific">Exilibacterium tricleocarpae</name>
    <dbReference type="NCBI Taxonomy" id="2591008"/>
    <lineage>
        <taxon>Bacteria</taxon>
        <taxon>Pseudomonadati</taxon>
        <taxon>Pseudomonadota</taxon>
        <taxon>Gammaproteobacteria</taxon>
        <taxon>Cellvibrionales</taxon>
        <taxon>Cellvibrionaceae</taxon>
        <taxon>Exilibacterium</taxon>
    </lineage>
</organism>
<dbReference type="RefSeq" id="WP_142902439.1">
    <property type="nucleotide sequence ID" value="NZ_ML660087.1"/>
</dbReference>
<gene>
    <name evidence="1" type="ORF">FKG94_01685</name>
</gene>
<keyword evidence="2" id="KW-1185">Reference proteome</keyword>
<comment type="caution">
    <text evidence="1">The sequence shown here is derived from an EMBL/GenBank/DDBJ whole genome shotgun (WGS) entry which is preliminary data.</text>
</comment>
<proteinExistence type="predicted"/>
<protein>
    <submittedName>
        <fullName evidence="1">MSMEG_0570 family nitrogen starvation response protein</fullName>
    </submittedName>
</protein>
<dbReference type="AlphaFoldDB" id="A0A545U9Z3"/>